<dbReference type="PATRIC" id="fig|1079.6.peg.338"/>
<keyword evidence="3" id="KW-1185">Reference proteome</keyword>
<accession>A0A0H5BP15</accession>
<reference evidence="3" key="3">
    <citation type="journal article" date="2016" name="Genome Announc.">
        <title>Revised genome sequence of the purple photosynthetic bacterium Blastochloris viridis.</title>
        <authorList>
            <person name="Liu L.N."/>
            <person name="Faulkner M."/>
            <person name="Liu X."/>
            <person name="Huang F."/>
            <person name="Darby A.C."/>
            <person name="Hall N."/>
        </authorList>
    </citation>
    <scope>NUCLEOTIDE SEQUENCE [LARGE SCALE GENOMIC DNA]</scope>
    <source>
        <strain evidence="3">ATCC 19567 / DSM 133 / F</strain>
    </source>
</reference>
<protein>
    <submittedName>
        <fullName evidence="2">Phosphonoacetate hydrolase</fullName>
    </submittedName>
</protein>
<dbReference type="AlphaFoldDB" id="A0A0H5BP15"/>
<dbReference type="EMBL" id="AP014854">
    <property type="protein sequence ID" value="BAR98598.1"/>
    <property type="molecule type" value="Genomic_DNA"/>
</dbReference>
<reference evidence="1" key="1">
    <citation type="journal article" date="2015" name="Genome Announc.">
        <title>Complete Genome Sequence of the Bacteriochlorophyll b-Producing Photosynthetic Bacterium Blastochloris viridis.</title>
        <authorList>
            <person name="Tsukatani Y."/>
            <person name="Hirose Y."/>
            <person name="Harada J."/>
            <person name="Misawa N."/>
            <person name="Mori K."/>
            <person name="Inoue K."/>
            <person name="Tamiaki H."/>
        </authorList>
    </citation>
    <scope>NUCLEOTIDE SEQUENCE [LARGE SCALE GENOMIC DNA]</scope>
    <source>
        <strain evidence="1">DSM 133</strain>
    </source>
</reference>
<reference evidence="2" key="2">
    <citation type="submission" date="2015-11" db="EMBL/GenBank/DDBJ databases">
        <authorList>
            <person name="Zhang Y."/>
            <person name="Guo Z."/>
        </authorList>
    </citation>
    <scope>NUCLEOTIDE SEQUENCE</scope>
    <source>
        <strain evidence="2">1</strain>
    </source>
</reference>
<name>A0A0H5BP15_BLAVI</name>
<dbReference type="InterPro" id="IPR002591">
    <property type="entry name" value="Phosphodiest/P_Trfase"/>
</dbReference>
<dbReference type="PANTHER" id="PTHR10151:SF120">
    <property type="entry name" value="BIS(5'-ADENOSYL)-TRIPHOSPHATASE"/>
    <property type="match status" value="1"/>
</dbReference>
<dbReference type="RefSeq" id="WP_055036149.1">
    <property type="nucleotide sequence ID" value="NZ_AP014854.2"/>
</dbReference>
<organism evidence="2 3">
    <name type="scientific">Blastochloris viridis</name>
    <name type="common">Rhodopseudomonas viridis</name>
    <dbReference type="NCBI Taxonomy" id="1079"/>
    <lineage>
        <taxon>Bacteria</taxon>
        <taxon>Pseudomonadati</taxon>
        <taxon>Pseudomonadota</taxon>
        <taxon>Alphaproteobacteria</taxon>
        <taxon>Hyphomicrobiales</taxon>
        <taxon>Blastochloridaceae</taxon>
        <taxon>Blastochloris</taxon>
    </lineage>
</organism>
<dbReference type="Proteomes" id="UP000065734">
    <property type="component" value="Chromosome I"/>
</dbReference>
<dbReference type="Pfam" id="PF01663">
    <property type="entry name" value="Phosphodiest"/>
    <property type="match status" value="1"/>
</dbReference>
<dbReference type="KEGG" id="bvr:BVIR_337"/>
<dbReference type="SUPFAM" id="SSF53649">
    <property type="entry name" value="Alkaline phosphatase-like"/>
    <property type="match status" value="1"/>
</dbReference>
<gene>
    <name evidence="1" type="ORF">BV133_1005</name>
    <name evidence="2" type="ORF">BVIRIDIS_31040</name>
</gene>
<sequence length="507" mass="55377">MTGHRTRPRPRLVIVGIDGASDRLVGRWCAEGRLPTLARLAAAQPRAPLMTPFPPHTAPGWASMFTGVGPGEHGIYQFWQLQAPNYRPALVTVGDFGREPLWRTLERHGLAVGLYHVPMTHPPAPLERGFMVTWPLTPTLGYAHPKDLIHDLARQGLHYQSDLVTMYRDDVDYLTAACEQIERKTDTILYLLEARPVDVLIAVFTEVDRVSHYYWGQGDEPGPEVETAYRAIDRALERLLDAIDDDVPVVVASDHGFGLCRATFNVNALLEQAGLLACRASAADAAAPRCCKRFFTDVDAALAAGWFTAADSGRTVDWSATRAFMPAPGCFGVNLNRRGRQRDGIVGDDAEAVARDVIDAIAAVRLDDQPVFDVVPRESVYCGHRVADAPDLILLPRRWDVMAAPAVADGLWGPPAQAGIHRPDGILFARGLSLAAPARDYAVEDVAPTCLARLGLPVPDHLDGTVRDADAVAPARERARRFGASPAARNLADQVEIERRLAQLGYL</sequence>
<dbReference type="Gene3D" id="3.40.720.10">
    <property type="entry name" value="Alkaline Phosphatase, subunit A"/>
    <property type="match status" value="1"/>
</dbReference>
<dbReference type="EMBL" id="LN907867">
    <property type="protein sequence ID" value="CUU44058.1"/>
    <property type="molecule type" value="Genomic_DNA"/>
</dbReference>
<keyword evidence="2" id="KW-0378">Hydrolase</keyword>
<dbReference type="OrthoDB" id="3590172at2"/>
<proteinExistence type="predicted"/>
<evidence type="ECO:0000313" key="1">
    <source>
        <dbReference type="EMBL" id="BAR98598.1"/>
    </source>
</evidence>
<dbReference type="InterPro" id="IPR017850">
    <property type="entry name" value="Alkaline_phosphatase_core_sf"/>
</dbReference>
<dbReference type="GO" id="GO:0016787">
    <property type="term" value="F:hydrolase activity"/>
    <property type="evidence" value="ECO:0007669"/>
    <property type="project" value="UniProtKB-KW"/>
</dbReference>
<dbReference type="STRING" id="1079.BVIR_337"/>
<evidence type="ECO:0000313" key="3">
    <source>
        <dbReference type="Proteomes" id="UP000065734"/>
    </source>
</evidence>
<evidence type="ECO:0000313" key="2">
    <source>
        <dbReference type="EMBL" id="CUU44058.1"/>
    </source>
</evidence>
<dbReference type="PANTHER" id="PTHR10151">
    <property type="entry name" value="ECTONUCLEOTIDE PYROPHOSPHATASE/PHOSPHODIESTERASE"/>
    <property type="match status" value="1"/>
</dbReference>